<protein>
    <submittedName>
        <fullName evidence="1">Uncharacterized protein</fullName>
    </submittedName>
</protein>
<evidence type="ECO:0000313" key="1">
    <source>
        <dbReference type="EMBL" id="CDW33712.1"/>
    </source>
</evidence>
<dbReference type="AlphaFoldDB" id="A0A0K2U703"/>
<reference evidence="1" key="1">
    <citation type="submission" date="2014-05" db="EMBL/GenBank/DDBJ databases">
        <authorList>
            <person name="Chronopoulou M."/>
        </authorList>
    </citation>
    <scope>NUCLEOTIDE SEQUENCE</scope>
    <source>
        <tissue evidence="1">Whole organism</tissue>
    </source>
</reference>
<accession>A0A0K2U703</accession>
<sequence length="86" mass="10014">MLVCIFKYFQKRKKEGDYKAGSTLVLETALYFARPNIQKVVLHFFSMCKDFFICVKIILNLLLVNKILAENVEVNRILLSTKIILT</sequence>
<dbReference type="EMBL" id="HACA01016351">
    <property type="protein sequence ID" value="CDW33712.1"/>
    <property type="molecule type" value="Transcribed_RNA"/>
</dbReference>
<proteinExistence type="predicted"/>
<name>A0A0K2U703_LEPSM</name>
<feature type="non-terminal residue" evidence="1">
    <location>
        <position position="86"/>
    </location>
</feature>
<organism evidence="1">
    <name type="scientific">Lepeophtheirus salmonis</name>
    <name type="common">Salmon louse</name>
    <name type="synonym">Caligus salmonis</name>
    <dbReference type="NCBI Taxonomy" id="72036"/>
    <lineage>
        <taxon>Eukaryota</taxon>
        <taxon>Metazoa</taxon>
        <taxon>Ecdysozoa</taxon>
        <taxon>Arthropoda</taxon>
        <taxon>Crustacea</taxon>
        <taxon>Multicrustacea</taxon>
        <taxon>Hexanauplia</taxon>
        <taxon>Copepoda</taxon>
        <taxon>Siphonostomatoida</taxon>
        <taxon>Caligidae</taxon>
        <taxon>Lepeophtheirus</taxon>
    </lineage>
</organism>